<dbReference type="RefSeq" id="WP_058963653.1">
    <property type="nucleotide sequence ID" value="NZ_CABKVM010000015.1"/>
</dbReference>
<protein>
    <submittedName>
        <fullName evidence="2">Uncharacterized protein</fullName>
    </submittedName>
</protein>
<keyword evidence="1" id="KW-0732">Signal</keyword>
<dbReference type="GeneID" id="97382591"/>
<evidence type="ECO:0000313" key="2">
    <source>
        <dbReference type="EMBL" id="TCL57831.1"/>
    </source>
</evidence>
<dbReference type="STRING" id="1650663.GCA_001486665_01176"/>
<evidence type="ECO:0000256" key="1">
    <source>
        <dbReference type="SAM" id="SignalP"/>
    </source>
</evidence>
<proteinExistence type="predicted"/>
<feature type="chain" id="PRO_5039631283" evidence="1">
    <location>
        <begin position="23"/>
        <end position="278"/>
    </location>
</feature>
<comment type="caution">
    <text evidence="2">The sequence shown here is derived from an EMBL/GenBank/DDBJ whole genome shotgun (WGS) entry which is preliminary data.</text>
</comment>
<feature type="signal peptide" evidence="1">
    <location>
        <begin position="1"/>
        <end position="22"/>
    </location>
</feature>
<dbReference type="PROSITE" id="PS51257">
    <property type="entry name" value="PROKAR_LIPOPROTEIN"/>
    <property type="match status" value="1"/>
</dbReference>
<dbReference type="EMBL" id="SLUM01000009">
    <property type="protein sequence ID" value="TCL57831.1"/>
    <property type="molecule type" value="Genomic_DNA"/>
</dbReference>
<organism evidence="2 3">
    <name type="scientific">Allofournierella massiliensis</name>
    <dbReference type="NCBI Taxonomy" id="1650663"/>
    <lineage>
        <taxon>Bacteria</taxon>
        <taxon>Bacillati</taxon>
        <taxon>Bacillota</taxon>
        <taxon>Clostridia</taxon>
        <taxon>Eubacteriales</taxon>
        <taxon>Oscillospiraceae</taxon>
        <taxon>Allofournierella</taxon>
    </lineage>
</organism>
<dbReference type="Proteomes" id="UP000295184">
    <property type="component" value="Unassembled WGS sequence"/>
</dbReference>
<reference evidence="2 3" key="1">
    <citation type="submission" date="2019-03" db="EMBL/GenBank/DDBJ databases">
        <title>Genomic Encyclopedia of Type Strains, Phase IV (KMG-IV): sequencing the most valuable type-strain genomes for metagenomic binning, comparative biology and taxonomic classification.</title>
        <authorList>
            <person name="Goeker M."/>
        </authorList>
    </citation>
    <scope>NUCLEOTIDE SEQUENCE [LARGE SCALE GENOMIC DNA]</scope>
    <source>
        <strain evidence="2 3">DSM 100451</strain>
    </source>
</reference>
<gene>
    <name evidence="2" type="ORF">EDD77_109106</name>
</gene>
<dbReference type="AlphaFoldDB" id="A0A4R1QWP0"/>
<evidence type="ECO:0000313" key="3">
    <source>
        <dbReference type="Proteomes" id="UP000295184"/>
    </source>
</evidence>
<sequence length="278" mass="30302">MKFCQCLAAALCAALLFTACSAPGNTPVAVSDPVSTAASTSADPVDQAIQALNYTYFDVTDEMTQGEYHDPLFTYAPPSDGHPDSQALVNQAAAIFEQACGENFSDQEFILYYYSSPFSYDQQTVAHIQTTLPSTRLLEDEQIPKERYENKKPEALYKQHARNMTIVSLDLDVEQGSVLHFGGAFSFDALDKLPENYDELRKALWPDQISSFCEAANLGTPASVKFSNDQASSVWVTLENGDICRFSLSLAGIVGFDNLTRAGGDEAVQSALDKDAGR</sequence>
<dbReference type="OrthoDB" id="1842613at2"/>
<name>A0A4R1QWP0_9FIRM</name>
<accession>A0A4R1QWP0</accession>